<evidence type="ECO:0000313" key="2">
    <source>
        <dbReference type="Proteomes" id="UP000789860"/>
    </source>
</evidence>
<protein>
    <submittedName>
        <fullName evidence="1">3841_t:CDS:1</fullName>
    </submittedName>
</protein>
<keyword evidence="2" id="KW-1185">Reference proteome</keyword>
<evidence type="ECO:0000313" key="1">
    <source>
        <dbReference type="EMBL" id="CAG8693787.1"/>
    </source>
</evidence>
<proteinExistence type="predicted"/>
<dbReference type="EMBL" id="CAJVPM010036818">
    <property type="protein sequence ID" value="CAG8693787.1"/>
    <property type="molecule type" value="Genomic_DNA"/>
</dbReference>
<organism evidence="1 2">
    <name type="scientific">Scutellospora calospora</name>
    <dbReference type="NCBI Taxonomy" id="85575"/>
    <lineage>
        <taxon>Eukaryota</taxon>
        <taxon>Fungi</taxon>
        <taxon>Fungi incertae sedis</taxon>
        <taxon>Mucoromycota</taxon>
        <taxon>Glomeromycotina</taxon>
        <taxon>Glomeromycetes</taxon>
        <taxon>Diversisporales</taxon>
        <taxon>Gigasporaceae</taxon>
        <taxon>Scutellospora</taxon>
    </lineage>
</organism>
<dbReference type="Proteomes" id="UP000789860">
    <property type="component" value="Unassembled WGS sequence"/>
</dbReference>
<feature type="non-terminal residue" evidence="1">
    <location>
        <position position="1"/>
    </location>
</feature>
<name>A0ACA9P7K6_9GLOM</name>
<accession>A0ACA9P7K6</accession>
<sequence length="44" mass="4939">ITNELRTVNVCNEVLEVLLTALGRIVNQLLINKKKQTYTSQPVA</sequence>
<gene>
    <name evidence="1" type="ORF">SCALOS_LOCUS10236</name>
</gene>
<reference evidence="1" key="1">
    <citation type="submission" date="2021-06" db="EMBL/GenBank/DDBJ databases">
        <authorList>
            <person name="Kallberg Y."/>
            <person name="Tangrot J."/>
            <person name="Rosling A."/>
        </authorList>
    </citation>
    <scope>NUCLEOTIDE SEQUENCE</scope>
    <source>
        <strain evidence="1">AU212A</strain>
    </source>
</reference>
<feature type="non-terminal residue" evidence="1">
    <location>
        <position position="44"/>
    </location>
</feature>
<comment type="caution">
    <text evidence="1">The sequence shown here is derived from an EMBL/GenBank/DDBJ whole genome shotgun (WGS) entry which is preliminary data.</text>
</comment>